<keyword evidence="2 5" id="KW-0489">Methyltransferase</keyword>
<dbReference type="GO" id="GO:0032259">
    <property type="term" value="P:methylation"/>
    <property type="evidence" value="ECO:0007669"/>
    <property type="project" value="UniProtKB-KW"/>
</dbReference>
<dbReference type="GO" id="GO:0008757">
    <property type="term" value="F:S-adenosylmethionine-dependent methyltransferase activity"/>
    <property type="evidence" value="ECO:0007669"/>
    <property type="project" value="InterPro"/>
</dbReference>
<evidence type="ECO:0000313" key="5">
    <source>
        <dbReference type="EMBL" id="TWE18010.1"/>
    </source>
</evidence>
<organism evidence="5 6">
    <name type="scientific">Kitasatospora atroaurantiaca</name>
    <dbReference type="NCBI Taxonomy" id="285545"/>
    <lineage>
        <taxon>Bacteria</taxon>
        <taxon>Bacillati</taxon>
        <taxon>Actinomycetota</taxon>
        <taxon>Actinomycetes</taxon>
        <taxon>Kitasatosporales</taxon>
        <taxon>Streptomycetaceae</taxon>
        <taxon>Kitasatospora</taxon>
    </lineage>
</organism>
<dbReference type="SUPFAM" id="SSF53335">
    <property type="entry name" value="S-adenosyl-L-methionine-dependent methyltransferases"/>
    <property type="match status" value="1"/>
</dbReference>
<gene>
    <name evidence="5" type="ORF">FB465_3057</name>
</gene>
<evidence type="ECO:0000256" key="2">
    <source>
        <dbReference type="ARBA" id="ARBA00022603"/>
    </source>
</evidence>
<comment type="caution">
    <text evidence="5">The sequence shown here is derived from an EMBL/GenBank/DDBJ whole genome shotgun (WGS) entry which is preliminary data.</text>
</comment>
<dbReference type="CDD" id="cd02440">
    <property type="entry name" value="AdoMet_MTases"/>
    <property type="match status" value="1"/>
</dbReference>
<sequence length="254" mass="27705">MTEYQPQDHAGSFGSVAAEYDAGRPSYPDQLFDELERLSGRPLKGADVLDVGAGTGIATRLLAARGARVTAVEPSPGMAARLHAVSPEIPLVKATGDALPFHDRTADLITYAQAFHWTDPDRSIPEAIRVLRPGGSLALWWNVKDRETAWVQAQEDRFVAALPSYHHYGAANTVTEPLAPYGLRLGTAVLRWERRIPVETVITDLRSKSYFAVLPPEQREPVLAAERAALLAEFPDGEVVEPYVLDLTVATVEG</sequence>
<dbReference type="InterPro" id="IPR013216">
    <property type="entry name" value="Methyltransf_11"/>
</dbReference>
<evidence type="ECO:0000313" key="6">
    <source>
        <dbReference type="Proteomes" id="UP000318416"/>
    </source>
</evidence>
<dbReference type="InterPro" id="IPR051052">
    <property type="entry name" value="Diverse_substrate_MTase"/>
</dbReference>
<dbReference type="PANTHER" id="PTHR44942:SF4">
    <property type="entry name" value="METHYLTRANSFERASE TYPE 11 DOMAIN-CONTAINING PROTEIN"/>
    <property type="match status" value="1"/>
</dbReference>
<reference evidence="5 6" key="1">
    <citation type="submission" date="2019-06" db="EMBL/GenBank/DDBJ databases">
        <title>Sequencing the genomes of 1000 actinobacteria strains.</title>
        <authorList>
            <person name="Klenk H.-P."/>
        </authorList>
    </citation>
    <scope>NUCLEOTIDE SEQUENCE [LARGE SCALE GENOMIC DNA]</scope>
    <source>
        <strain evidence="5 6">DSM 41649</strain>
    </source>
</reference>
<dbReference type="RefSeq" id="WP_145791057.1">
    <property type="nucleotide sequence ID" value="NZ_BAAABR010000029.1"/>
</dbReference>
<dbReference type="Proteomes" id="UP000318416">
    <property type="component" value="Unassembled WGS sequence"/>
</dbReference>
<proteinExistence type="inferred from homology"/>
<dbReference type="PANTHER" id="PTHR44942">
    <property type="entry name" value="METHYLTRANSF_11 DOMAIN-CONTAINING PROTEIN"/>
    <property type="match status" value="1"/>
</dbReference>
<dbReference type="InterPro" id="IPR029063">
    <property type="entry name" value="SAM-dependent_MTases_sf"/>
</dbReference>
<name>A0A561EQX6_9ACTN</name>
<evidence type="ECO:0000259" key="4">
    <source>
        <dbReference type="Pfam" id="PF08241"/>
    </source>
</evidence>
<comment type="similarity">
    <text evidence="1">Belongs to the methyltransferase superfamily.</text>
</comment>
<evidence type="ECO:0000256" key="3">
    <source>
        <dbReference type="ARBA" id="ARBA00022679"/>
    </source>
</evidence>
<dbReference type="Gene3D" id="3.40.50.150">
    <property type="entry name" value="Vaccinia Virus protein VP39"/>
    <property type="match status" value="1"/>
</dbReference>
<accession>A0A561EQX6</accession>
<dbReference type="Pfam" id="PF08241">
    <property type="entry name" value="Methyltransf_11"/>
    <property type="match status" value="1"/>
</dbReference>
<feature type="domain" description="Methyltransferase type 11" evidence="4">
    <location>
        <begin position="49"/>
        <end position="138"/>
    </location>
</feature>
<dbReference type="EMBL" id="VIVR01000001">
    <property type="protein sequence ID" value="TWE18010.1"/>
    <property type="molecule type" value="Genomic_DNA"/>
</dbReference>
<protein>
    <submittedName>
        <fullName evidence="5">Methyltransferase family protein</fullName>
    </submittedName>
</protein>
<dbReference type="AlphaFoldDB" id="A0A561EQX6"/>
<keyword evidence="3 5" id="KW-0808">Transferase</keyword>
<keyword evidence="6" id="KW-1185">Reference proteome</keyword>
<evidence type="ECO:0000256" key="1">
    <source>
        <dbReference type="ARBA" id="ARBA00008361"/>
    </source>
</evidence>
<dbReference type="OrthoDB" id="9797252at2"/>